<accession>A0A517Y2B2</accession>
<keyword evidence="2" id="KW-1185">Reference proteome</keyword>
<dbReference type="RefSeq" id="WP_145244121.1">
    <property type="nucleotide sequence ID" value="NZ_CP036273.1"/>
</dbReference>
<name>A0A517Y2B2_9BACT</name>
<organism evidence="1 2">
    <name type="scientific">Urbifossiella limnaea</name>
    <dbReference type="NCBI Taxonomy" id="2528023"/>
    <lineage>
        <taxon>Bacteria</taxon>
        <taxon>Pseudomonadati</taxon>
        <taxon>Planctomycetota</taxon>
        <taxon>Planctomycetia</taxon>
        <taxon>Gemmatales</taxon>
        <taxon>Gemmataceae</taxon>
        <taxon>Urbifossiella</taxon>
    </lineage>
</organism>
<dbReference type="AlphaFoldDB" id="A0A517Y2B2"/>
<evidence type="ECO:0000313" key="2">
    <source>
        <dbReference type="Proteomes" id="UP000319576"/>
    </source>
</evidence>
<dbReference type="OrthoDB" id="282037at2"/>
<dbReference type="EMBL" id="CP036273">
    <property type="protein sequence ID" value="QDU23913.1"/>
    <property type="molecule type" value="Genomic_DNA"/>
</dbReference>
<gene>
    <name evidence="1" type="ORF">ETAA1_59230</name>
</gene>
<dbReference type="Proteomes" id="UP000319576">
    <property type="component" value="Chromosome"/>
</dbReference>
<sequence length="338" mass="36472">MGWELRGGRRYLYRNRRVNGKPVKEYLGPDDQFGFGAELADNLTHVQRRAAKARALERRADAEFRGRIGVLLAAAGAVNAALRVIAEGILTAVGFHNHKRGEWRMRRGLKHLAEQIDLLEAQLAKPGPLVNYQAPAGDAEAIEMFAKARAGDAAALERVRGVIAARGWTGWLGDIGQQATRQLIRAAAANDPVWEAGITEKVAALRRELLGPNPTALDDLLVRRVVNGWVAVHALELELAVRPPGERKARDYLDRALTRAQKRMTDAARELARLRRLSVPAVLTRATITPPPAIAPSAPAALPPAPWHGTGGLCGMAGNENAPIRTAALAPQGDDPAA</sequence>
<evidence type="ECO:0000313" key="1">
    <source>
        <dbReference type="EMBL" id="QDU23913.1"/>
    </source>
</evidence>
<protein>
    <submittedName>
        <fullName evidence="1">Uncharacterized protein</fullName>
    </submittedName>
</protein>
<dbReference type="KEGG" id="uli:ETAA1_59230"/>
<reference evidence="1 2" key="1">
    <citation type="submission" date="2019-02" db="EMBL/GenBank/DDBJ databases">
        <title>Deep-cultivation of Planctomycetes and their phenomic and genomic characterization uncovers novel biology.</title>
        <authorList>
            <person name="Wiegand S."/>
            <person name="Jogler M."/>
            <person name="Boedeker C."/>
            <person name="Pinto D."/>
            <person name="Vollmers J."/>
            <person name="Rivas-Marin E."/>
            <person name="Kohn T."/>
            <person name="Peeters S.H."/>
            <person name="Heuer A."/>
            <person name="Rast P."/>
            <person name="Oberbeckmann S."/>
            <person name="Bunk B."/>
            <person name="Jeske O."/>
            <person name="Meyerdierks A."/>
            <person name="Storesund J.E."/>
            <person name="Kallscheuer N."/>
            <person name="Luecker S."/>
            <person name="Lage O.M."/>
            <person name="Pohl T."/>
            <person name="Merkel B.J."/>
            <person name="Hornburger P."/>
            <person name="Mueller R.-W."/>
            <person name="Bruemmer F."/>
            <person name="Labrenz M."/>
            <person name="Spormann A.M."/>
            <person name="Op den Camp H."/>
            <person name="Overmann J."/>
            <person name="Amann R."/>
            <person name="Jetten M.S.M."/>
            <person name="Mascher T."/>
            <person name="Medema M.H."/>
            <person name="Devos D.P."/>
            <person name="Kaster A.-K."/>
            <person name="Ovreas L."/>
            <person name="Rohde M."/>
            <person name="Galperin M.Y."/>
            <person name="Jogler C."/>
        </authorList>
    </citation>
    <scope>NUCLEOTIDE SEQUENCE [LARGE SCALE GENOMIC DNA]</scope>
    <source>
        <strain evidence="1 2">ETA_A1</strain>
    </source>
</reference>
<proteinExistence type="predicted"/>